<evidence type="ECO:0000313" key="4">
    <source>
        <dbReference type="Proteomes" id="UP000244309"/>
    </source>
</evidence>
<feature type="transmembrane region" description="Helical" evidence="2">
    <location>
        <begin position="211"/>
        <end position="229"/>
    </location>
</feature>
<sequence>MKFNFDKSGWNSASRLLSPYLFVFLTLSLLSVVQMCLPLINCEFGPIDVPRYLLNASGTNSSSTEFSNLISDIYYQHLDQYLEDNSRFIFLVPSLKVSYSSATLVYEHGVSQNANTLKSIGGNTFTTTRGVLSDISNPLIEFKRGQPFNANITWLIENGIDVFNYEKPPLALITKLIVHKGLRFGYLLSSCLALAALLTHIYMGIPATKYALSGFLSSTAVLLCALIVSECVIHATAKSALLPYIVIHFVHVFYIVGVIASLYWDEDVAEKAPGGTTETEGAGQRSASSSEISGIEIKRDSPRAVGNESISSSKQVPEIKMINSSSSEEKNMEEHPLVPRARRFAISVDQSQGQGSIHSMFENKKSSSENSAVLVNIDEEDASSSKYSATADEVSLHDNSPLLKYKSLTHSKSPQKEPAKSPSISPKQPNSGTDESSFNFGPKPSPRGSQRSKVYVNNSSGESSNHEERVKNSNPKSIPTEMSSFEMSDTPKRSRSLFKESMEEES</sequence>
<feature type="transmembrane region" description="Helical" evidence="2">
    <location>
        <begin position="184"/>
        <end position="205"/>
    </location>
</feature>
<feature type="compositionally biased region" description="Polar residues" evidence="1">
    <location>
        <begin position="472"/>
        <end position="487"/>
    </location>
</feature>
<feature type="region of interest" description="Disordered" evidence="1">
    <location>
        <begin position="273"/>
        <end position="335"/>
    </location>
</feature>
<name>A0A2V1AZ79_9ASCO</name>
<feature type="compositionally biased region" description="Low complexity" evidence="1">
    <location>
        <begin position="273"/>
        <end position="295"/>
    </location>
</feature>
<dbReference type="EMBL" id="PKFO01000010">
    <property type="protein sequence ID" value="PVH23114.1"/>
    <property type="molecule type" value="Genomic_DNA"/>
</dbReference>
<feature type="compositionally biased region" description="Polar residues" evidence="1">
    <location>
        <begin position="447"/>
        <end position="456"/>
    </location>
</feature>
<dbReference type="OrthoDB" id="4089627at2759"/>
<protein>
    <submittedName>
        <fullName evidence="3">Uncharacterized protein</fullName>
    </submittedName>
</protein>
<feature type="compositionally biased region" description="Polar residues" evidence="1">
    <location>
        <begin position="422"/>
        <end position="439"/>
    </location>
</feature>
<keyword evidence="2" id="KW-0472">Membrane</keyword>
<evidence type="ECO:0000313" key="3">
    <source>
        <dbReference type="EMBL" id="PVH23114.1"/>
    </source>
</evidence>
<organism evidence="3 4">
    <name type="scientific">Candidozyma haemuli</name>
    <dbReference type="NCBI Taxonomy" id="45357"/>
    <lineage>
        <taxon>Eukaryota</taxon>
        <taxon>Fungi</taxon>
        <taxon>Dikarya</taxon>
        <taxon>Ascomycota</taxon>
        <taxon>Saccharomycotina</taxon>
        <taxon>Pichiomycetes</taxon>
        <taxon>Metschnikowiaceae</taxon>
        <taxon>Candidozyma</taxon>
    </lineage>
</organism>
<evidence type="ECO:0000256" key="1">
    <source>
        <dbReference type="SAM" id="MobiDB-lite"/>
    </source>
</evidence>
<keyword evidence="4" id="KW-1185">Reference proteome</keyword>
<dbReference type="Proteomes" id="UP000244309">
    <property type="component" value="Unassembled WGS sequence"/>
</dbReference>
<reference evidence="3 4" key="1">
    <citation type="submission" date="2017-12" db="EMBL/GenBank/DDBJ databases">
        <title>Genome Sequence of a Multidrug-Resistant Candida haemulonii Isolate from a Patient with Chronic Leg Ulcers in Israel.</title>
        <authorList>
            <person name="Chow N.A."/>
            <person name="Gade L."/>
            <person name="Batra D."/>
            <person name="Rowe L.A."/>
            <person name="Ben-Ami R."/>
            <person name="Loparev V.N."/>
            <person name="Litvintseva A.P."/>
        </authorList>
    </citation>
    <scope>NUCLEOTIDE SEQUENCE [LARGE SCALE GENOMIC DNA]</scope>
    <source>
        <strain evidence="3 4">B11899</strain>
    </source>
</reference>
<dbReference type="RefSeq" id="XP_025344054.1">
    <property type="nucleotide sequence ID" value="XM_025486504.1"/>
</dbReference>
<feature type="region of interest" description="Disordered" evidence="1">
    <location>
        <begin position="361"/>
        <end position="506"/>
    </location>
</feature>
<dbReference type="GeneID" id="37008172"/>
<feature type="transmembrane region" description="Helical" evidence="2">
    <location>
        <begin position="20"/>
        <end position="40"/>
    </location>
</feature>
<feature type="compositionally biased region" description="Basic and acidic residues" evidence="1">
    <location>
        <begin position="489"/>
        <end position="506"/>
    </location>
</feature>
<dbReference type="AlphaFoldDB" id="A0A2V1AZ79"/>
<dbReference type="VEuPathDB" id="FungiDB:CXQ85_002841"/>
<comment type="caution">
    <text evidence="3">The sequence shown here is derived from an EMBL/GenBank/DDBJ whole genome shotgun (WGS) entry which is preliminary data.</text>
</comment>
<keyword evidence="2" id="KW-1133">Transmembrane helix</keyword>
<keyword evidence="2" id="KW-0812">Transmembrane</keyword>
<accession>A0A2V1AZ79</accession>
<feature type="transmembrane region" description="Helical" evidence="2">
    <location>
        <begin position="241"/>
        <end position="264"/>
    </location>
</feature>
<gene>
    <name evidence="3" type="ORF">CXQ85_002841</name>
</gene>
<evidence type="ECO:0000256" key="2">
    <source>
        <dbReference type="SAM" id="Phobius"/>
    </source>
</evidence>
<proteinExistence type="predicted"/>